<name>A0AAE0RX58_9BIVA</name>
<keyword evidence="3" id="KW-0633">Potassium transport</keyword>
<dbReference type="Proteomes" id="UP001195483">
    <property type="component" value="Unassembled WGS sequence"/>
</dbReference>
<keyword evidence="2" id="KW-0813">Transport</keyword>
<dbReference type="SUPFAM" id="SSF54695">
    <property type="entry name" value="POZ domain"/>
    <property type="match status" value="1"/>
</dbReference>
<evidence type="ECO:0000256" key="3">
    <source>
        <dbReference type="ARBA" id="ARBA00022538"/>
    </source>
</evidence>
<dbReference type="InterPro" id="IPR003131">
    <property type="entry name" value="T1-type_BTB"/>
</dbReference>
<dbReference type="InterPro" id="IPR028325">
    <property type="entry name" value="VG_K_chnl"/>
</dbReference>
<evidence type="ECO:0000256" key="9">
    <source>
        <dbReference type="ARBA" id="ARBA00023065"/>
    </source>
</evidence>
<dbReference type="Pfam" id="PF00520">
    <property type="entry name" value="Ion_trans"/>
    <property type="match status" value="1"/>
</dbReference>
<comment type="subcellular location">
    <subcellularLocation>
        <location evidence="1">Membrane</location>
        <topology evidence="1">Multi-pass membrane protein</topology>
    </subcellularLocation>
</comment>
<evidence type="ECO:0000256" key="11">
    <source>
        <dbReference type="ARBA" id="ARBA00023303"/>
    </source>
</evidence>
<reference evidence="14" key="1">
    <citation type="journal article" date="2021" name="Genome Biol. Evol.">
        <title>A High-Quality Reference Genome for a Parasitic Bivalve with Doubly Uniparental Inheritance (Bivalvia: Unionida).</title>
        <authorList>
            <person name="Smith C.H."/>
        </authorList>
    </citation>
    <scope>NUCLEOTIDE SEQUENCE</scope>
    <source>
        <strain evidence="14">CHS0354</strain>
    </source>
</reference>
<proteinExistence type="predicted"/>
<dbReference type="SUPFAM" id="SSF81324">
    <property type="entry name" value="Voltage-gated potassium channels"/>
    <property type="match status" value="1"/>
</dbReference>
<dbReference type="PANTHER" id="PTHR11537">
    <property type="entry name" value="VOLTAGE-GATED POTASSIUM CHANNEL"/>
    <property type="match status" value="1"/>
</dbReference>
<evidence type="ECO:0000256" key="10">
    <source>
        <dbReference type="ARBA" id="ARBA00023136"/>
    </source>
</evidence>
<dbReference type="InterPro" id="IPR011333">
    <property type="entry name" value="SKP1/BTB/POZ_sf"/>
</dbReference>
<dbReference type="Gene3D" id="3.30.710.10">
    <property type="entry name" value="Potassium Channel Kv1.1, Chain A"/>
    <property type="match status" value="1"/>
</dbReference>
<evidence type="ECO:0000256" key="2">
    <source>
        <dbReference type="ARBA" id="ARBA00022448"/>
    </source>
</evidence>
<feature type="transmembrane region" description="Helical" evidence="12">
    <location>
        <begin position="357"/>
        <end position="380"/>
    </location>
</feature>
<keyword evidence="8 12" id="KW-1133">Transmembrane helix</keyword>
<evidence type="ECO:0000256" key="1">
    <source>
        <dbReference type="ARBA" id="ARBA00004141"/>
    </source>
</evidence>
<feature type="transmembrane region" description="Helical" evidence="12">
    <location>
        <begin position="149"/>
        <end position="167"/>
    </location>
</feature>
<dbReference type="InterPro" id="IPR003974">
    <property type="entry name" value="K_chnl_volt-dep_Kv3"/>
</dbReference>
<feature type="transmembrane region" description="Helical" evidence="12">
    <location>
        <begin position="285"/>
        <end position="308"/>
    </location>
</feature>
<keyword evidence="7" id="KW-0630">Potassium</keyword>
<dbReference type="Pfam" id="PF02214">
    <property type="entry name" value="BTB_2"/>
    <property type="match status" value="1"/>
</dbReference>
<dbReference type="GO" id="GO:0051260">
    <property type="term" value="P:protein homooligomerization"/>
    <property type="evidence" value="ECO:0007669"/>
    <property type="project" value="InterPro"/>
</dbReference>
<protein>
    <recommendedName>
        <fullName evidence="13">BTB domain-containing protein</fullName>
    </recommendedName>
</protein>
<evidence type="ECO:0000256" key="6">
    <source>
        <dbReference type="ARBA" id="ARBA00022882"/>
    </source>
</evidence>
<feature type="transmembrane region" description="Helical" evidence="12">
    <location>
        <begin position="418"/>
        <end position="446"/>
    </location>
</feature>
<keyword evidence="15" id="KW-1185">Reference proteome</keyword>
<feature type="domain" description="BTB" evidence="13">
    <location>
        <begin position="2"/>
        <end position="69"/>
    </location>
</feature>
<accession>A0AAE0RX58</accession>
<dbReference type="CDD" id="cd18317">
    <property type="entry name" value="BTB_POZ_Kv"/>
    <property type="match status" value="1"/>
</dbReference>
<dbReference type="PANTHER" id="PTHR11537:SF254">
    <property type="entry name" value="POTASSIUM VOLTAGE-GATED CHANNEL PROTEIN SHAB"/>
    <property type="match status" value="1"/>
</dbReference>
<reference evidence="14" key="3">
    <citation type="submission" date="2023-05" db="EMBL/GenBank/DDBJ databases">
        <authorList>
            <person name="Smith C.H."/>
        </authorList>
    </citation>
    <scope>NUCLEOTIDE SEQUENCE</scope>
    <source>
        <strain evidence="14">CHS0354</strain>
        <tissue evidence="14">Mantle</tissue>
    </source>
</reference>
<evidence type="ECO:0000256" key="8">
    <source>
        <dbReference type="ARBA" id="ARBA00022989"/>
    </source>
</evidence>
<dbReference type="EMBL" id="JAEAOA010001006">
    <property type="protein sequence ID" value="KAK3581332.1"/>
    <property type="molecule type" value="Genomic_DNA"/>
</dbReference>
<keyword evidence="11" id="KW-0407">Ion channel</keyword>
<evidence type="ECO:0000313" key="14">
    <source>
        <dbReference type="EMBL" id="KAK3581332.1"/>
    </source>
</evidence>
<keyword evidence="9" id="KW-0406">Ion transport</keyword>
<dbReference type="AlphaFoldDB" id="A0AAE0RX58"/>
<evidence type="ECO:0000259" key="13">
    <source>
        <dbReference type="PROSITE" id="PS50097"/>
    </source>
</evidence>
<reference evidence="14" key="2">
    <citation type="journal article" date="2021" name="Genome Biol. Evol.">
        <title>Developing a high-quality reference genome for a parasitic bivalve with doubly uniparental inheritance (Bivalvia: Unionida).</title>
        <authorList>
            <person name="Smith C.H."/>
        </authorList>
    </citation>
    <scope>NUCLEOTIDE SEQUENCE</scope>
    <source>
        <strain evidence="14">CHS0354</strain>
        <tissue evidence="14">Mantle</tissue>
    </source>
</reference>
<evidence type="ECO:0000256" key="12">
    <source>
        <dbReference type="SAM" id="Phobius"/>
    </source>
</evidence>
<dbReference type="Gene3D" id="1.10.287.70">
    <property type="match status" value="1"/>
</dbReference>
<dbReference type="PROSITE" id="PS50097">
    <property type="entry name" value="BTB"/>
    <property type="match status" value="1"/>
</dbReference>
<dbReference type="Gene3D" id="1.20.120.350">
    <property type="entry name" value="Voltage-gated potassium channels. Chain C"/>
    <property type="match status" value="1"/>
</dbReference>
<dbReference type="InterPro" id="IPR000210">
    <property type="entry name" value="BTB/POZ_dom"/>
</dbReference>
<dbReference type="GO" id="GO:0001508">
    <property type="term" value="P:action potential"/>
    <property type="evidence" value="ECO:0007669"/>
    <property type="project" value="TreeGrafter"/>
</dbReference>
<dbReference type="PRINTS" id="PR00169">
    <property type="entry name" value="KCHANNEL"/>
</dbReference>
<dbReference type="InterPro" id="IPR005821">
    <property type="entry name" value="Ion_trans_dom"/>
</dbReference>
<comment type="caution">
    <text evidence="14">The sequence shown here is derived from an EMBL/GenBank/DDBJ whole genome shotgun (WGS) entry which is preliminary data.</text>
</comment>
<gene>
    <name evidence="14" type="ORF">CHS0354_016175</name>
</gene>
<feature type="transmembrane region" description="Helical" evidence="12">
    <location>
        <begin position="387"/>
        <end position="406"/>
    </location>
</feature>
<dbReference type="SMART" id="SM00225">
    <property type="entry name" value="BTB"/>
    <property type="match status" value="1"/>
</dbReference>
<keyword evidence="4 12" id="KW-0812">Transmembrane</keyword>
<dbReference type="GO" id="GO:0005249">
    <property type="term" value="F:voltage-gated potassium channel activity"/>
    <property type="evidence" value="ECO:0007669"/>
    <property type="project" value="InterPro"/>
</dbReference>
<evidence type="ECO:0000256" key="5">
    <source>
        <dbReference type="ARBA" id="ARBA00022826"/>
    </source>
</evidence>
<evidence type="ECO:0000313" key="15">
    <source>
        <dbReference type="Proteomes" id="UP001195483"/>
    </source>
</evidence>
<keyword evidence="5" id="KW-0631">Potassium channel</keyword>
<dbReference type="GO" id="GO:0008076">
    <property type="term" value="C:voltage-gated potassium channel complex"/>
    <property type="evidence" value="ECO:0007669"/>
    <property type="project" value="InterPro"/>
</dbReference>
<sequence>MARVCLRIGGVEFDIQKSLLERYPDGYLYDLCQGSSSSDTKDKIIVDRPAQSFAAILAYYQTGELHMPSGICPGAFKKELEFWKIGKEELSDCCYLKYQTFFDDQNSLEDFGRQMERKTTSLTHTSRSNVRERIWEILDYQSSSVTANVLYYVMIFMVLLTIILMALQTDPLFQRKLTKSELLQYMEESNDIDYKWNIDEMYENYEASEAGEAGDSNQCPSNDLTSAEAITATSIPSNISSNGKPKEILKLRIPIDIINYLEMATLAYFSIELIMRLICCPSLKIYFRSVVNVIDFLIIVTAYIHIIVDNVKRDEQFQINVLDLLEFVQMFRVLRLARIAKNITGCKVMIYTARTNFISLSLLFFYIFVAMCIFSSFLYFAETRDNIPTLFTAWWWAVVTMTTVGYGDYVPKSHFGRFVGSLCAVCGLLLLSSSIPIFVNNFLMFYQYDAAQVKRKKKGRVSIACIEADSKCNEDIQDIKVGTSDTVYSEKIKVISVIPKPARN</sequence>
<evidence type="ECO:0000256" key="4">
    <source>
        <dbReference type="ARBA" id="ARBA00022692"/>
    </source>
</evidence>
<dbReference type="PRINTS" id="PR01498">
    <property type="entry name" value="SHAWCHANNEL"/>
</dbReference>
<keyword evidence="10 12" id="KW-0472">Membrane</keyword>
<keyword evidence="6" id="KW-0851">Voltage-gated channel</keyword>
<evidence type="ECO:0000256" key="7">
    <source>
        <dbReference type="ARBA" id="ARBA00022958"/>
    </source>
</evidence>
<dbReference type="InterPro" id="IPR027359">
    <property type="entry name" value="Volt_channel_dom_sf"/>
</dbReference>
<organism evidence="14 15">
    <name type="scientific">Potamilus streckersoni</name>
    <dbReference type="NCBI Taxonomy" id="2493646"/>
    <lineage>
        <taxon>Eukaryota</taxon>
        <taxon>Metazoa</taxon>
        <taxon>Spiralia</taxon>
        <taxon>Lophotrochozoa</taxon>
        <taxon>Mollusca</taxon>
        <taxon>Bivalvia</taxon>
        <taxon>Autobranchia</taxon>
        <taxon>Heteroconchia</taxon>
        <taxon>Palaeoheterodonta</taxon>
        <taxon>Unionida</taxon>
        <taxon>Unionoidea</taxon>
        <taxon>Unionidae</taxon>
        <taxon>Ambleminae</taxon>
        <taxon>Lampsilini</taxon>
        <taxon>Potamilus</taxon>
    </lineage>
</organism>